<evidence type="ECO:0000313" key="2">
    <source>
        <dbReference type="Proteomes" id="UP000606786"/>
    </source>
</evidence>
<keyword evidence="2" id="KW-1185">Reference proteome</keyword>
<accession>A0A811U0T5</accession>
<dbReference type="AlphaFoldDB" id="A0A811U0T5"/>
<reference evidence="1" key="1">
    <citation type="submission" date="2020-11" db="EMBL/GenBank/DDBJ databases">
        <authorList>
            <person name="Whitehead M."/>
        </authorList>
    </citation>
    <scope>NUCLEOTIDE SEQUENCE</scope>
    <source>
        <strain evidence="1">EGII</strain>
    </source>
</reference>
<protein>
    <submittedName>
        <fullName evidence="1">(Mediterranean fruit fly) hypothetical protein</fullName>
    </submittedName>
</protein>
<name>A0A811U0T5_CERCA</name>
<comment type="caution">
    <text evidence="1">The sequence shown here is derived from an EMBL/GenBank/DDBJ whole genome shotgun (WGS) entry which is preliminary data.</text>
</comment>
<dbReference type="Proteomes" id="UP000606786">
    <property type="component" value="Unassembled WGS sequence"/>
</dbReference>
<evidence type="ECO:0000313" key="1">
    <source>
        <dbReference type="EMBL" id="CAD6992559.1"/>
    </source>
</evidence>
<sequence length="59" mass="7087">RFNEFTRLASHVPSETQCGKQRQHQHVGILYERTTNQSGCTEFKKLERQCLQKCWIRIH</sequence>
<gene>
    <name evidence="1" type="ORF">CCAP1982_LOCUS1405</name>
</gene>
<organism evidence="1 2">
    <name type="scientific">Ceratitis capitata</name>
    <name type="common">Mediterranean fruit fly</name>
    <name type="synonym">Tephritis capitata</name>
    <dbReference type="NCBI Taxonomy" id="7213"/>
    <lineage>
        <taxon>Eukaryota</taxon>
        <taxon>Metazoa</taxon>
        <taxon>Ecdysozoa</taxon>
        <taxon>Arthropoda</taxon>
        <taxon>Hexapoda</taxon>
        <taxon>Insecta</taxon>
        <taxon>Pterygota</taxon>
        <taxon>Neoptera</taxon>
        <taxon>Endopterygota</taxon>
        <taxon>Diptera</taxon>
        <taxon>Brachycera</taxon>
        <taxon>Muscomorpha</taxon>
        <taxon>Tephritoidea</taxon>
        <taxon>Tephritidae</taxon>
        <taxon>Ceratitis</taxon>
        <taxon>Ceratitis</taxon>
    </lineage>
</organism>
<feature type="non-terminal residue" evidence="1">
    <location>
        <position position="1"/>
    </location>
</feature>
<proteinExistence type="predicted"/>
<dbReference type="EMBL" id="CAJHJT010000001">
    <property type="protein sequence ID" value="CAD6992559.1"/>
    <property type="molecule type" value="Genomic_DNA"/>
</dbReference>